<dbReference type="InterPro" id="IPR030678">
    <property type="entry name" value="Peptide/Ni-bd"/>
</dbReference>
<dbReference type="PANTHER" id="PTHR30290">
    <property type="entry name" value="PERIPLASMIC BINDING COMPONENT OF ABC TRANSPORTER"/>
    <property type="match status" value="1"/>
</dbReference>
<sequence>MPASRASRPRRALALAAAIAAFAGAGWSAPETPRFTPEPSEAALAQGAEEVVVTHGYNFFGKLSYPPDFEHFDYVNPDAPKGGEISLWAPGTFDSMNPYSRKGRAGRYSWMMYESLLGSMPASGAGLPADRIGEAYGLLAWKVEYDPGKTWAIFHMRPEARFSDGTPVTAHDVVFSHELLLDQGLPSYAQAVSRRVLSAEALDDHTVKFTFAEGISRRSLIDQVGGVPVWSQRWFEETGARLDEPRLEAPVGSGPYIVEEVDVNRSITYRRNPDYWGWHLPINKGRHNFDRIRVEYFADDNAAFEAFKAGVYTFRAEGNSRKWATGYEFPAVDAGQVVLEELPDGTPPTPTGIVFNLGTEVFQDKRVREAISLAYNFEWTNASLQYGLFEQRHSFVQDTPLMAEGPPEGAERAFLQSLEGVEIPEAVLEEPARRAHSSSEGRLIDRRNLRRAMGLLDEAGWTVGDDGMRRNAEGEVLSLDFPISSSSSATLESVVETFAQNLERMGVDITVERIDPSQYTLRSRERDYDLIFDNYRAFLQAGTGLMQMYGSREAEFSLFNPAGLASPLVDAVIEAALETDSREEEAAALMALDRVLRHEFFMIPVWYNDSHWVAYWDQYAHPEEMPPYALGTLDFWWYDAEGAEALRDAGALR</sequence>
<comment type="similarity">
    <text evidence="2">Belongs to the bacterial solute-binding protein 5 family.</text>
</comment>
<evidence type="ECO:0000256" key="3">
    <source>
        <dbReference type="ARBA" id="ARBA00022729"/>
    </source>
</evidence>
<evidence type="ECO:0000259" key="5">
    <source>
        <dbReference type="Pfam" id="PF00496"/>
    </source>
</evidence>
<dbReference type="GO" id="GO:0042884">
    <property type="term" value="P:microcin transport"/>
    <property type="evidence" value="ECO:0007669"/>
    <property type="project" value="TreeGrafter"/>
</dbReference>
<reference evidence="6 7" key="1">
    <citation type="journal article" date="2017" name="Int. J. Syst. Evol. Microbiol.">
        <title>Rhodosalinus sediminis gen. nov., sp. nov., isolated from marine saltern.</title>
        <authorList>
            <person name="Guo L.Y."/>
            <person name="Ling S.K."/>
            <person name="Li C.M."/>
            <person name="Chen G.J."/>
            <person name="Du Z.J."/>
        </authorList>
    </citation>
    <scope>NUCLEOTIDE SEQUENCE [LARGE SCALE GENOMIC DNA]</scope>
    <source>
        <strain evidence="6 7">WDN1C137</strain>
    </source>
</reference>
<evidence type="ECO:0000313" key="6">
    <source>
        <dbReference type="EMBL" id="REC58760.1"/>
    </source>
</evidence>
<dbReference type="Proteomes" id="UP000257131">
    <property type="component" value="Unassembled WGS sequence"/>
</dbReference>
<dbReference type="Pfam" id="PF00496">
    <property type="entry name" value="SBP_bac_5"/>
    <property type="match status" value="1"/>
</dbReference>
<evidence type="ECO:0000256" key="2">
    <source>
        <dbReference type="ARBA" id="ARBA00005695"/>
    </source>
</evidence>
<evidence type="ECO:0000256" key="4">
    <source>
        <dbReference type="SAM" id="SignalP"/>
    </source>
</evidence>
<feature type="chain" id="PRO_5017748278" evidence="4">
    <location>
        <begin position="29"/>
        <end position="653"/>
    </location>
</feature>
<dbReference type="Gene3D" id="3.40.190.10">
    <property type="entry name" value="Periplasmic binding protein-like II"/>
    <property type="match status" value="1"/>
</dbReference>
<dbReference type="CDD" id="cd08497">
    <property type="entry name" value="MbnE-like"/>
    <property type="match status" value="1"/>
</dbReference>
<accession>A0A3D9BYX1</accession>
<dbReference type="OrthoDB" id="9803988at2"/>
<organism evidence="6 7">
    <name type="scientific">Rhodosalinus sediminis</name>
    <dbReference type="NCBI Taxonomy" id="1940533"/>
    <lineage>
        <taxon>Bacteria</taxon>
        <taxon>Pseudomonadati</taxon>
        <taxon>Pseudomonadota</taxon>
        <taxon>Alphaproteobacteria</taxon>
        <taxon>Rhodobacterales</taxon>
        <taxon>Paracoccaceae</taxon>
        <taxon>Rhodosalinus</taxon>
    </lineage>
</organism>
<feature type="domain" description="Solute-binding protein family 5" evidence="5">
    <location>
        <begin position="137"/>
        <end position="549"/>
    </location>
</feature>
<dbReference type="GO" id="GO:0043190">
    <property type="term" value="C:ATP-binding cassette (ABC) transporter complex"/>
    <property type="evidence" value="ECO:0007669"/>
    <property type="project" value="InterPro"/>
</dbReference>
<dbReference type="GO" id="GO:1904680">
    <property type="term" value="F:peptide transmembrane transporter activity"/>
    <property type="evidence" value="ECO:0007669"/>
    <property type="project" value="TreeGrafter"/>
</dbReference>
<dbReference type="RefSeq" id="WP_115977803.1">
    <property type="nucleotide sequence ID" value="NZ_QOHR01000001.1"/>
</dbReference>
<dbReference type="SUPFAM" id="SSF53850">
    <property type="entry name" value="Periplasmic binding protein-like II"/>
    <property type="match status" value="1"/>
</dbReference>
<dbReference type="PIRSF" id="PIRSF002741">
    <property type="entry name" value="MppA"/>
    <property type="match status" value="1"/>
</dbReference>
<feature type="signal peptide" evidence="4">
    <location>
        <begin position="1"/>
        <end position="28"/>
    </location>
</feature>
<dbReference type="Gene3D" id="3.10.105.10">
    <property type="entry name" value="Dipeptide-binding Protein, Domain 3"/>
    <property type="match status" value="1"/>
</dbReference>
<protein>
    <submittedName>
        <fullName evidence="6">ABC transporter substrate-binding protein</fullName>
    </submittedName>
</protein>
<dbReference type="GO" id="GO:0030288">
    <property type="term" value="C:outer membrane-bounded periplasmic space"/>
    <property type="evidence" value="ECO:0007669"/>
    <property type="project" value="TreeGrafter"/>
</dbReference>
<keyword evidence="7" id="KW-1185">Reference proteome</keyword>
<dbReference type="InterPro" id="IPR000914">
    <property type="entry name" value="SBP_5_dom"/>
</dbReference>
<evidence type="ECO:0000313" key="7">
    <source>
        <dbReference type="Proteomes" id="UP000257131"/>
    </source>
</evidence>
<proteinExistence type="inferred from homology"/>
<comment type="subcellular location">
    <subcellularLocation>
        <location evidence="1">Periplasm</location>
    </subcellularLocation>
</comment>
<dbReference type="GO" id="GO:0015833">
    <property type="term" value="P:peptide transport"/>
    <property type="evidence" value="ECO:0007669"/>
    <property type="project" value="TreeGrafter"/>
</dbReference>
<dbReference type="PANTHER" id="PTHR30290:SF64">
    <property type="entry name" value="ABC TRANSPORTER PERIPLASMIC BINDING PROTEIN"/>
    <property type="match status" value="1"/>
</dbReference>
<keyword evidence="3 4" id="KW-0732">Signal</keyword>
<dbReference type="EMBL" id="QOHR01000001">
    <property type="protein sequence ID" value="REC58760.1"/>
    <property type="molecule type" value="Genomic_DNA"/>
</dbReference>
<dbReference type="InterPro" id="IPR039424">
    <property type="entry name" value="SBP_5"/>
</dbReference>
<evidence type="ECO:0000256" key="1">
    <source>
        <dbReference type="ARBA" id="ARBA00004418"/>
    </source>
</evidence>
<dbReference type="AlphaFoldDB" id="A0A3D9BYX1"/>
<gene>
    <name evidence="6" type="ORF">DRV84_00570</name>
</gene>
<comment type="caution">
    <text evidence="6">The sequence shown here is derived from an EMBL/GenBank/DDBJ whole genome shotgun (WGS) entry which is preliminary data.</text>
</comment>
<name>A0A3D9BYX1_9RHOB</name>